<name>A0ABV0XXZ8_9TELE</name>
<feature type="region of interest" description="Disordered" evidence="1">
    <location>
        <begin position="26"/>
        <end position="56"/>
    </location>
</feature>
<keyword evidence="2" id="KW-0472">Membrane</keyword>
<feature type="region of interest" description="Disordered" evidence="1">
    <location>
        <begin position="225"/>
        <end position="244"/>
    </location>
</feature>
<keyword evidence="2" id="KW-1133">Transmembrane helix</keyword>
<dbReference type="Proteomes" id="UP001469553">
    <property type="component" value="Unassembled WGS sequence"/>
</dbReference>
<feature type="compositionally biased region" description="Basic and acidic residues" evidence="1">
    <location>
        <begin position="47"/>
        <end position="56"/>
    </location>
</feature>
<comment type="caution">
    <text evidence="4">The sequence shown here is derived from an EMBL/GenBank/DDBJ whole genome shotgun (WGS) entry which is preliminary data.</text>
</comment>
<proteinExistence type="predicted"/>
<feature type="region of interest" description="Disordered" evidence="1">
    <location>
        <begin position="310"/>
        <end position="330"/>
    </location>
</feature>
<dbReference type="Gene3D" id="3.30.70.960">
    <property type="entry name" value="SEA domain"/>
    <property type="match status" value="1"/>
</dbReference>
<organism evidence="4 5">
    <name type="scientific">Ameca splendens</name>
    <dbReference type="NCBI Taxonomy" id="208324"/>
    <lineage>
        <taxon>Eukaryota</taxon>
        <taxon>Metazoa</taxon>
        <taxon>Chordata</taxon>
        <taxon>Craniata</taxon>
        <taxon>Vertebrata</taxon>
        <taxon>Euteleostomi</taxon>
        <taxon>Actinopterygii</taxon>
        <taxon>Neopterygii</taxon>
        <taxon>Teleostei</taxon>
        <taxon>Neoteleostei</taxon>
        <taxon>Acanthomorphata</taxon>
        <taxon>Ovalentaria</taxon>
        <taxon>Atherinomorphae</taxon>
        <taxon>Cyprinodontiformes</taxon>
        <taxon>Goodeidae</taxon>
        <taxon>Ameca</taxon>
    </lineage>
</organism>
<dbReference type="EMBL" id="JAHRIP010018880">
    <property type="protein sequence ID" value="MEQ2286388.1"/>
    <property type="molecule type" value="Genomic_DNA"/>
</dbReference>
<feature type="transmembrane region" description="Helical" evidence="2">
    <location>
        <begin position="68"/>
        <end position="89"/>
    </location>
</feature>
<evidence type="ECO:0000313" key="4">
    <source>
        <dbReference type="EMBL" id="MEQ2286388.1"/>
    </source>
</evidence>
<dbReference type="InterPro" id="IPR036364">
    <property type="entry name" value="SEA_dom_sf"/>
</dbReference>
<feature type="domain" description="SEA" evidence="3">
    <location>
        <begin position="95"/>
        <end position="223"/>
    </location>
</feature>
<dbReference type="InterPro" id="IPR000082">
    <property type="entry name" value="SEA_dom"/>
</dbReference>
<dbReference type="SUPFAM" id="SSF82671">
    <property type="entry name" value="SEA domain"/>
    <property type="match status" value="1"/>
</dbReference>
<reference evidence="4 5" key="1">
    <citation type="submission" date="2021-06" db="EMBL/GenBank/DDBJ databases">
        <authorList>
            <person name="Palmer J.M."/>
        </authorList>
    </citation>
    <scope>NUCLEOTIDE SEQUENCE [LARGE SCALE GENOMIC DNA]</scope>
    <source>
        <strain evidence="4 5">AS_MEX2019</strain>
        <tissue evidence="4">Muscle</tissue>
    </source>
</reference>
<evidence type="ECO:0000313" key="5">
    <source>
        <dbReference type="Proteomes" id="UP001469553"/>
    </source>
</evidence>
<accession>A0ABV0XXZ8</accession>
<keyword evidence="2" id="KW-0812">Transmembrane</keyword>
<dbReference type="PROSITE" id="PS50024">
    <property type="entry name" value="SEA"/>
    <property type="match status" value="1"/>
</dbReference>
<evidence type="ECO:0000256" key="1">
    <source>
        <dbReference type="SAM" id="MobiDB-lite"/>
    </source>
</evidence>
<protein>
    <recommendedName>
        <fullName evidence="3">SEA domain-containing protein</fullName>
    </recommendedName>
</protein>
<gene>
    <name evidence="4" type="ORF">AMECASPLE_001994</name>
</gene>
<evidence type="ECO:0000256" key="2">
    <source>
        <dbReference type="SAM" id="Phobius"/>
    </source>
</evidence>
<keyword evidence="5" id="KW-1185">Reference proteome</keyword>
<evidence type="ECO:0000259" key="3">
    <source>
        <dbReference type="PROSITE" id="PS50024"/>
    </source>
</evidence>
<dbReference type="Pfam" id="PF01390">
    <property type="entry name" value="SEA"/>
    <property type="match status" value="1"/>
</dbReference>
<sequence>MWTLPQSKTCEVYCVSAHGYSGYPGTQRDGELQQSTGSLGPFMTKSEGPDEQKTERQRASSCCSWRRLMLGLLPFFPFTAAITLALNYLTSPACSVFFLGGSVEFPNLSFSLELTDPTSLQFRLQAQALDHYFSKLYESTPWSSYYQRSGITAFGEGEEGLSVFYWSKFSAPSNVALEIQSSSPERLQRRLPGTNKVLRYSRNEQRYYMEEEDDTLHLLDLDSDYSESEDRTDKMKNPNNIQGGKWQLGFQEPASAAEDQTAKVSAFRPPSIPHCTQPIWPLPWVVSPLEGGPPFPLRAVPVRAPWVKARPPGARQRAPPPGLAPEWGLSHPRPGEGTVSIYGKMEKWRGRLIDGLPYYGNQLCHKTPLLPRVWLKGQAKNAIL</sequence>